<dbReference type="HOGENOM" id="CLU_448860_0_0_7"/>
<evidence type="ECO:0000313" key="5">
    <source>
        <dbReference type="Proteomes" id="UP000000739"/>
    </source>
</evidence>
<reference evidence="4 5" key="1">
    <citation type="journal article" date="2012" name="Environ. Microbiol.">
        <title>The genome sequence of Desulfatibacillum alkenivorans AK-01: a blueprint for anaerobic alkane oxidation.</title>
        <authorList>
            <person name="Callaghan A.V."/>
            <person name="Morris B.E."/>
            <person name="Pereira I.A."/>
            <person name="McInerney M.J."/>
            <person name="Austin R.N."/>
            <person name="Groves J.T."/>
            <person name="Kukor J.J."/>
            <person name="Suflita J.M."/>
            <person name="Young L.Y."/>
            <person name="Zylstra G.J."/>
            <person name="Wawrik B."/>
        </authorList>
    </citation>
    <scope>NUCLEOTIDE SEQUENCE [LARGE SCALE GENOMIC DNA]</scope>
    <source>
        <strain evidence="4 5">AK-01</strain>
    </source>
</reference>
<dbReference type="GO" id="GO:0007165">
    <property type="term" value="P:signal transduction"/>
    <property type="evidence" value="ECO:0007669"/>
    <property type="project" value="InterPro"/>
</dbReference>
<dbReference type="AlphaFoldDB" id="B8FM25"/>
<keyword evidence="1" id="KW-0378">Hydrolase</keyword>
<dbReference type="SUPFAM" id="SSF158472">
    <property type="entry name" value="HAMP domain-like"/>
    <property type="match status" value="1"/>
</dbReference>
<sequence length="608" mass="67278">MYKFKKINSRITAYLLVPVALLLLIMGWGGYLLASDHLQNLWAEAATLQLQRAAHQVDMRFDEPKALINLFAEASGKPGAWLTHKIILDQLRSQDGVVRADVSLSEGYLQEAGAASEMRGRMGQASAAPGRMERLSEMAIRRRGGIQVASPVFDTDESRKTVSLTSEFLDENDKPVGRLEVVMEWSHLIQAVQAEGVWRTGRAILADNQGRILARNPSASMESLNETADPLELKTLEALKAKESGTLIYSEDPLQFSGFYKLREAPWTLVLIAPGEEVLAPILKSRNYYIAGATLEFFIILLLIRMVTTKTVASIKEVSDAAKKVSRGDYSPHLETKYRDEMGTLVRDFNTMVVQLEERARLKTSINLAMEVQQNLLPQDSVKFQGLDIAGTSVYCDETGGDYYDFIHFDSMGEQCMAVALGDVSDHGIPSALFMTTARALIRCRASLGGGPAAIVEDVNRLLCRDTQQSGAFMTLFYLELDAGKNKLTWVRAGHDPALLYDPASGAFEELGGKGLAVGVRCQWGYEENHSTAWGPGKIILLATDGIWEARNPRREQFGKERFRESIRRSAHLGPEGIIQAVLDDLTAFRQDAAIEDDITLVVIKDES</sequence>
<dbReference type="PANTHER" id="PTHR43156:SF2">
    <property type="entry name" value="STAGE II SPORULATION PROTEIN E"/>
    <property type="match status" value="1"/>
</dbReference>
<keyword evidence="5" id="KW-1185">Reference proteome</keyword>
<keyword evidence="2" id="KW-0812">Transmembrane</keyword>
<proteinExistence type="predicted"/>
<dbReference type="RefSeq" id="WP_015948806.1">
    <property type="nucleotide sequence ID" value="NC_011768.1"/>
</dbReference>
<keyword evidence="2" id="KW-0472">Membrane</keyword>
<evidence type="ECO:0000313" key="4">
    <source>
        <dbReference type="EMBL" id="ACL05758.1"/>
    </source>
</evidence>
<protein>
    <submittedName>
        <fullName evidence="4">Protein serine/threonine phosphatase</fullName>
    </submittedName>
</protein>
<dbReference type="InterPro" id="IPR001932">
    <property type="entry name" value="PPM-type_phosphatase-like_dom"/>
</dbReference>
<dbReference type="InterPro" id="IPR003660">
    <property type="entry name" value="HAMP_dom"/>
</dbReference>
<keyword evidence="2" id="KW-1133">Transmembrane helix</keyword>
<accession>B8FM25</accession>
<evidence type="ECO:0000256" key="2">
    <source>
        <dbReference type="SAM" id="Phobius"/>
    </source>
</evidence>
<dbReference type="Pfam" id="PF07228">
    <property type="entry name" value="SpoIIE"/>
    <property type="match status" value="1"/>
</dbReference>
<evidence type="ECO:0000256" key="1">
    <source>
        <dbReference type="ARBA" id="ARBA00022801"/>
    </source>
</evidence>
<dbReference type="eggNOG" id="COG2208">
    <property type="taxonomic scope" value="Bacteria"/>
</dbReference>
<dbReference type="InterPro" id="IPR052016">
    <property type="entry name" value="Bact_Sigma-Reg"/>
</dbReference>
<dbReference type="SMART" id="SM00331">
    <property type="entry name" value="PP2C_SIG"/>
    <property type="match status" value="1"/>
</dbReference>
<evidence type="ECO:0000259" key="3">
    <source>
        <dbReference type="PROSITE" id="PS50885"/>
    </source>
</evidence>
<gene>
    <name evidence="4" type="ordered locus">Dalk_4073</name>
</gene>
<dbReference type="Proteomes" id="UP000000739">
    <property type="component" value="Chromosome"/>
</dbReference>
<name>B8FM25_DESAL</name>
<dbReference type="GO" id="GO:0016020">
    <property type="term" value="C:membrane"/>
    <property type="evidence" value="ECO:0007669"/>
    <property type="project" value="InterPro"/>
</dbReference>
<dbReference type="SMART" id="SM00304">
    <property type="entry name" value="HAMP"/>
    <property type="match status" value="1"/>
</dbReference>
<dbReference type="PROSITE" id="PS50885">
    <property type="entry name" value="HAMP"/>
    <property type="match status" value="1"/>
</dbReference>
<dbReference type="EMBL" id="CP001322">
    <property type="protein sequence ID" value="ACL05758.1"/>
    <property type="molecule type" value="Genomic_DNA"/>
</dbReference>
<dbReference type="PANTHER" id="PTHR43156">
    <property type="entry name" value="STAGE II SPORULATION PROTEIN E-RELATED"/>
    <property type="match status" value="1"/>
</dbReference>
<dbReference type="GO" id="GO:0016791">
    <property type="term" value="F:phosphatase activity"/>
    <property type="evidence" value="ECO:0007669"/>
    <property type="project" value="TreeGrafter"/>
</dbReference>
<dbReference type="CDD" id="cd06225">
    <property type="entry name" value="HAMP"/>
    <property type="match status" value="1"/>
</dbReference>
<dbReference type="KEGG" id="dal:Dalk_4073"/>
<dbReference type="Gene3D" id="6.10.340.10">
    <property type="match status" value="1"/>
</dbReference>
<dbReference type="SUPFAM" id="SSF81606">
    <property type="entry name" value="PP2C-like"/>
    <property type="match status" value="1"/>
</dbReference>
<dbReference type="eggNOG" id="COG2770">
    <property type="taxonomic scope" value="Bacteria"/>
</dbReference>
<feature type="transmembrane region" description="Helical" evidence="2">
    <location>
        <begin position="12"/>
        <end position="34"/>
    </location>
</feature>
<organism evidence="4 5">
    <name type="scientific">Desulfatibacillum aliphaticivorans</name>
    <dbReference type="NCBI Taxonomy" id="218208"/>
    <lineage>
        <taxon>Bacteria</taxon>
        <taxon>Pseudomonadati</taxon>
        <taxon>Thermodesulfobacteriota</taxon>
        <taxon>Desulfobacteria</taxon>
        <taxon>Desulfobacterales</taxon>
        <taxon>Desulfatibacillaceae</taxon>
        <taxon>Desulfatibacillum</taxon>
    </lineage>
</organism>
<dbReference type="Gene3D" id="3.30.450.20">
    <property type="entry name" value="PAS domain"/>
    <property type="match status" value="1"/>
</dbReference>
<dbReference type="Gene3D" id="3.60.40.10">
    <property type="entry name" value="PPM-type phosphatase domain"/>
    <property type="match status" value="1"/>
</dbReference>
<dbReference type="Pfam" id="PF00672">
    <property type="entry name" value="HAMP"/>
    <property type="match status" value="1"/>
</dbReference>
<dbReference type="InterPro" id="IPR036457">
    <property type="entry name" value="PPM-type-like_dom_sf"/>
</dbReference>
<feature type="domain" description="HAMP" evidence="3">
    <location>
        <begin position="309"/>
        <end position="361"/>
    </location>
</feature>